<evidence type="ECO:0008006" key="4">
    <source>
        <dbReference type="Google" id="ProtNLM"/>
    </source>
</evidence>
<comment type="caution">
    <text evidence="2">The sequence shown here is derived from an EMBL/GenBank/DDBJ whole genome shotgun (WGS) entry which is preliminary data.</text>
</comment>
<protein>
    <recommendedName>
        <fullName evidence="4">Transposase</fullName>
    </recommendedName>
</protein>
<accession>A0A916X7A5</accession>
<dbReference type="AlphaFoldDB" id="A0A916X7A5"/>
<reference evidence="2" key="1">
    <citation type="journal article" date="2014" name="Int. J. Syst. Evol. Microbiol.">
        <title>Complete genome sequence of Corynebacterium casei LMG S-19264T (=DSM 44701T), isolated from a smear-ripened cheese.</title>
        <authorList>
            <consortium name="US DOE Joint Genome Institute (JGI-PGF)"/>
            <person name="Walter F."/>
            <person name="Albersmeier A."/>
            <person name="Kalinowski J."/>
            <person name="Ruckert C."/>
        </authorList>
    </citation>
    <scope>NUCLEOTIDE SEQUENCE</scope>
    <source>
        <strain evidence="2">CGMCC 1.15095</strain>
    </source>
</reference>
<dbReference type="Gene3D" id="1.10.10.60">
    <property type="entry name" value="Homeodomain-like"/>
    <property type="match status" value="1"/>
</dbReference>
<gene>
    <name evidence="2" type="ORF">GCM10011494_38530</name>
</gene>
<dbReference type="GO" id="GO:0004803">
    <property type="term" value="F:transposase activity"/>
    <property type="evidence" value="ECO:0007669"/>
    <property type="project" value="InterPro"/>
</dbReference>
<feature type="compositionally biased region" description="Basic and acidic residues" evidence="1">
    <location>
        <begin position="61"/>
        <end position="71"/>
    </location>
</feature>
<dbReference type="Proteomes" id="UP000608154">
    <property type="component" value="Unassembled WGS sequence"/>
</dbReference>
<organism evidence="2 3">
    <name type="scientific">Novosphingobium endophyticum</name>
    <dbReference type="NCBI Taxonomy" id="1955250"/>
    <lineage>
        <taxon>Bacteria</taxon>
        <taxon>Pseudomonadati</taxon>
        <taxon>Pseudomonadota</taxon>
        <taxon>Alphaproteobacteria</taxon>
        <taxon>Sphingomonadales</taxon>
        <taxon>Sphingomonadaceae</taxon>
        <taxon>Novosphingobium</taxon>
    </lineage>
</organism>
<dbReference type="InterPro" id="IPR009057">
    <property type="entry name" value="Homeodomain-like_sf"/>
</dbReference>
<evidence type="ECO:0000256" key="1">
    <source>
        <dbReference type="SAM" id="MobiDB-lite"/>
    </source>
</evidence>
<evidence type="ECO:0000313" key="2">
    <source>
        <dbReference type="EMBL" id="GGC15928.1"/>
    </source>
</evidence>
<keyword evidence="3" id="KW-1185">Reference proteome</keyword>
<dbReference type="SUPFAM" id="SSF46689">
    <property type="entry name" value="Homeodomain-like"/>
    <property type="match status" value="1"/>
</dbReference>
<feature type="region of interest" description="Disordered" evidence="1">
    <location>
        <begin position="51"/>
        <end position="71"/>
    </location>
</feature>
<dbReference type="Pfam" id="PF01527">
    <property type="entry name" value="HTH_Tnp_1"/>
    <property type="match status" value="1"/>
</dbReference>
<reference evidence="2" key="2">
    <citation type="submission" date="2020-09" db="EMBL/GenBank/DDBJ databases">
        <authorList>
            <person name="Sun Q."/>
            <person name="Zhou Y."/>
        </authorList>
    </citation>
    <scope>NUCLEOTIDE SEQUENCE</scope>
    <source>
        <strain evidence="2">CGMCC 1.15095</strain>
    </source>
</reference>
<dbReference type="InterPro" id="IPR002514">
    <property type="entry name" value="Transposase_8"/>
</dbReference>
<evidence type="ECO:0000313" key="3">
    <source>
        <dbReference type="Proteomes" id="UP000608154"/>
    </source>
</evidence>
<name>A0A916X7A5_9SPHN</name>
<dbReference type="GO" id="GO:0006313">
    <property type="term" value="P:DNA transposition"/>
    <property type="evidence" value="ECO:0007669"/>
    <property type="project" value="InterPro"/>
</dbReference>
<dbReference type="EMBL" id="BMHK01000057">
    <property type="protein sequence ID" value="GGC15928.1"/>
    <property type="molecule type" value="Genomic_DNA"/>
</dbReference>
<dbReference type="GO" id="GO:0003677">
    <property type="term" value="F:DNA binding"/>
    <property type="evidence" value="ECO:0007669"/>
    <property type="project" value="InterPro"/>
</dbReference>
<proteinExistence type="predicted"/>
<sequence length="71" mass="7853">MGKPNFSDEFKRDAVAQITERGYPVAEVSQRLGVSQHSLYAWKRQLAADSDDPGRLFQSDPGHHSDLIPAG</sequence>